<reference evidence="9 10" key="1">
    <citation type="journal article" date="2018" name="PLoS ONE">
        <title>The draft genome of Kipferlia bialata reveals reductive genome evolution in fornicate parasites.</title>
        <authorList>
            <person name="Tanifuji G."/>
            <person name="Takabayashi S."/>
            <person name="Kume K."/>
            <person name="Takagi M."/>
            <person name="Nakayama T."/>
            <person name="Kamikawa R."/>
            <person name="Inagaki Y."/>
            <person name="Hashimoto T."/>
        </authorList>
    </citation>
    <scope>NUCLEOTIDE SEQUENCE [LARGE SCALE GENOMIC DNA]</scope>
    <source>
        <strain evidence="9">NY0173</strain>
    </source>
</reference>
<feature type="non-terminal residue" evidence="9">
    <location>
        <position position="368"/>
    </location>
</feature>
<dbReference type="PANTHER" id="PTHR30574:SF1">
    <property type="entry name" value="SULPHUR TRANSPORT DOMAIN-CONTAINING PROTEIN"/>
    <property type="match status" value="1"/>
</dbReference>
<gene>
    <name evidence="9" type="ORF">KIPB_011721</name>
</gene>
<evidence type="ECO:0000313" key="9">
    <source>
        <dbReference type="EMBL" id="GIQ89290.1"/>
    </source>
</evidence>
<feature type="non-terminal residue" evidence="9">
    <location>
        <position position="1"/>
    </location>
</feature>
<comment type="subcellular location">
    <subcellularLocation>
        <location evidence="1">Cell inner membrane</location>
        <topology evidence="1">Multi-pass membrane protein</topology>
    </subcellularLocation>
</comment>
<accession>A0A9K3D7Y5</accession>
<evidence type="ECO:0000256" key="7">
    <source>
        <dbReference type="ARBA" id="ARBA00023136"/>
    </source>
</evidence>
<keyword evidence="7 8" id="KW-0472">Membrane</keyword>
<keyword evidence="10" id="KW-1185">Reference proteome</keyword>
<evidence type="ECO:0008006" key="11">
    <source>
        <dbReference type="Google" id="ProtNLM"/>
    </source>
</evidence>
<dbReference type="GO" id="GO:0005886">
    <property type="term" value="C:plasma membrane"/>
    <property type="evidence" value="ECO:0007669"/>
    <property type="project" value="UniProtKB-SubCell"/>
</dbReference>
<dbReference type="Proteomes" id="UP000265618">
    <property type="component" value="Unassembled WGS sequence"/>
</dbReference>
<proteinExistence type="predicted"/>
<sequence>FGLAMSVSDLGFTSAFRRLVHLRDSSQSSSHILSIMLGVAFLMLYNGLFGTEIASASPLTYFVPVGGMIFTFGMQLSSSCASGHMLGLGRFNVKSWAALPFFCCGSFLGVIVTEWVQDNTPMHGGISFFSSFGTLLGGLLQLALLTLVLIVYWAVDRHQNHRSPQEILLSIVPNKTDIMPKGEDAGLEESQTLMEQGEEDKVHESEDKAPLVALAAAHPTKIPGWLYVALFMGVWNATMLLLTGNTFGCSFPTLYLPSHWLYLLGVPVDKVLWWSKHMGSLTNPVALTSAVWQDAGLMIAAGLVAGLSAFFAKYWRKLNRNEWIGAAVGGLCLGVGARLGYGCNIGAFFSGLMTCSLHAWLWFGGAIP</sequence>
<keyword evidence="6 8" id="KW-1133">Transmembrane helix</keyword>
<evidence type="ECO:0000256" key="2">
    <source>
        <dbReference type="ARBA" id="ARBA00022448"/>
    </source>
</evidence>
<keyword evidence="2" id="KW-0813">Transport</keyword>
<evidence type="ECO:0000256" key="4">
    <source>
        <dbReference type="ARBA" id="ARBA00022519"/>
    </source>
</evidence>
<evidence type="ECO:0000256" key="6">
    <source>
        <dbReference type="ARBA" id="ARBA00022989"/>
    </source>
</evidence>
<keyword evidence="4" id="KW-0997">Cell inner membrane</keyword>
<name>A0A9K3D7Y5_9EUKA</name>
<dbReference type="InterPro" id="IPR007272">
    <property type="entry name" value="Sulf_transp_TsuA/YedE"/>
</dbReference>
<feature type="transmembrane region" description="Helical" evidence="8">
    <location>
        <begin position="224"/>
        <end position="242"/>
    </location>
</feature>
<dbReference type="OrthoDB" id="10265325at2759"/>
<feature type="transmembrane region" description="Helical" evidence="8">
    <location>
        <begin position="59"/>
        <end position="76"/>
    </location>
</feature>
<protein>
    <recommendedName>
        <fullName evidence="11">Sulphur transport domain-containing protein</fullName>
    </recommendedName>
</protein>
<feature type="transmembrane region" description="Helical" evidence="8">
    <location>
        <begin position="28"/>
        <end position="47"/>
    </location>
</feature>
<evidence type="ECO:0000256" key="3">
    <source>
        <dbReference type="ARBA" id="ARBA00022475"/>
    </source>
</evidence>
<dbReference type="PANTHER" id="PTHR30574">
    <property type="entry name" value="INNER MEMBRANE PROTEIN YEDE"/>
    <property type="match status" value="1"/>
</dbReference>
<organism evidence="9 10">
    <name type="scientific">Kipferlia bialata</name>
    <dbReference type="NCBI Taxonomy" id="797122"/>
    <lineage>
        <taxon>Eukaryota</taxon>
        <taxon>Metamonada</taxon>
        <taxon>Carpediemonas-like organisms</taxon>
        <taxon>Kipferlia</taxon>
    </lineage>
</organism>
<feature type="transmembrane region" description="Helical" evidence="8">
    <location>
        <begin position="295"/>
        <end position="311"/>
    </location>
</feature>
<evidence type="ECO:0000256" key="8">
    <source>
        <dbReference type="SAM" id="Phobius"/>
    </source>
</evidence>
<feature type="transmembrane region" description="Helical" evidence="8">
    <location>
        <begin position="96"/>
        <end position="116"/>
    </location>
</feature>
<keyword evidence="5 8" id="KW-0812">Transmembrane</keyword>
<feature type="transmembrane region" description="Helical" evidence="8">
    <location>
        <begin position="128"/>
        <end position="155"/>
    </location>
</feature>
<feature type="transmembrane region" description="Helical" evidence="8">
    <location>
        <begin position="347"/>
        <end position="367"/>
    </location>
</feature>
<evidence type="ECO:0000256" key="1">
    <source>
        <dbReference type="ARBA" id="ARBA00004429"/>
    </source>
</evidence>
<dbReference type="Pfam" id="PF04143">
    <property type="entry name" value="Sulf_transp"/>
    <property type="match status" value="1"/>
</dbReference>
<comment type="caution">
    <text evidence="9">The sequence shown here is derived from an EMBL/GenBank/DDBJ whole genome shotgun (WGS) entry which is preliminary data.</text>
</comment>
<dbReference type="AlphaFoldDB" id="A0A9K3D7Y5"/>
<feature type="transmembrane region" description="Helical" evidence="8">
    <location>
        <begin position="323"/>
        <end position="341"/>
    </location>
</feature>
<keyword evidence="3" id="KW-1003">Cell membrane</keyword>
<evidence type="ECO:0000313" key="10">
    <source>
        <dbReference type="Proteomes" id="UP000265618"/>
    </source>
</evidence>
<evidence type="ECO:0000256" key="5">
    <source>
        <dbReference type="ARBA" id="ARBA00022692"/>
    </source>
</evidence>
<dbReference type="EMBL" id="BDIP01004890">
    <property type="protein sequence ID" value="GIQ89290.1"/>
    <property type="molecule type" value="Genomic_DNA"/>
</dbReference>